<evidence type="ECO:0000313" key="3">
    <source>
        <dbReference type="EMBL" id="KAL0951975.1"/>
    </source>
</evidence>
<keyword evidence="4" id="KW-1185">Reference proteome</keyword>
<feature type="region of interest" description="Disordered" evidence="1">
    <location>
        <begin position="433"/>
        <end position="457"/>
    </location>
</feature>
<organism evidence="3 4">
    <name type="scientific">Hohenbuehelia grisea</name>
    <dbReference type="NCBI Taxonomy" id="104357"/>
    <lineage>
        <taxon>Eukaryota</taxon>
        <taxon>Fungi</taxon>
        <taxon>Dikarya</taxon>
        <taxon>Basidiomycota</taxon>
        <taxon>Agaricomycotina</taxon>
        <taxon>Agaricomycetes</taxon>
        <taxon>Agaricomycetidae</taxon>
        <taxon>Agaricales</taxon>
        <taxon>Pleurotineae</taxon>
        <taxon>Pleurotaceae</taxon>
        <taxon>Hohenbuehelia</taxon>
    </lineage>
</organism>
<feature type="domain" description="DnaJ homologue subfamily C member 28 conserved" evidence="2">
    <location>
        <begin position="249"/>
        <end position="319"/>
    </location>
</feature>
<feature type="region of interest" description="Disordered" evidence="1">
    <location>
        <begin position="96"/>
        <end position="115"/>
    </location>
</feature>
<sequence>MSLLQIPHRPCAMRKAYLHNYLVLTQQRWTSSQIASDKLYVDASREEESEESATKKSACLAYLEAQSQHENWTGDEPIEHAILRMLIDKHRPLRTGTGVQSADQKLKRAPPTVTPAASNVQVNAFDTSRSPSTGSWATEPLLPSSEEHRPWHTTFKVPSPSVRLGHGLAPRKDVTASSQAVDDRTRNLERQAKKRTERAGRLMSARESTLDYRLGIRGSRMQAHDHGNAPKEPGPGRVHPVSMKAWTNLVEERIEKARLAGQFKNVQGRGKPLVRHHSETNPFIAREEFLLNRIVQKNGAAPPWVELQHELDTALTSFREILKQSWVRRALRTLGLSDPSLPADISLPPPTLSILSSSPSLRRAQTTWETQERSYHDAAVGELNNLVRKYNGLAPYAVRRTPYTREGELERLYRDAAPDIVEGLKLRAGQLSKGHGKVRGVSEDGEGGGPAGEDTAPLKQYWGPSWLRDVFRRFLERVSAHWVRHGT</sequence>
<gene>
    <name evidence="3" type="ORF">HGRIS_008628</name>
</gene>
<accession>A0ABR3J917</accession>
<evidence type="ECO:0000313" key="4">
    <source>
        <dbReference type="Proteomes" id="UP001556367"/>
    </source>
</evidence>
<reference evidence="4" key="1">
    <citation type="submission" date="2024-06" db="EMBL/GenBank/DDBJ databases">
        <title>Multi-omics analyses provide insights into the biosynthesis of the anticancer antibiotic pleurotin in Hohenbuehelia grisea.</title>
        <authorList>
            <person name="Weaver J.A."/>
            <person name="Alberti F."/>
        </authorList>
    </citation>
    <scope>NUCLEOTIDE SEQUENCE [LARGE SCALE GENOMIC DNA]</scope>
    <source>
        <strain evidence="4">T-177</strain>
    </source>
</reference>
<evidence type="ECO:0000256" key="1">
    <source>
        <dbReference type="SAM" id="MobiDB-lite"/>
    </source>
</evidence>
<name>A0ABR3J917_9AGAR</name>
<dbReference type="EMBL" id="JASNQZ010000011">
    <property type="protein sequence ID" value="KAL0951975.1"/>
    <property type="molecule type" value="Genomic_DNA"/>
</dbReference>
<dbReference type="PANTHER" id="PTHR39394">
    <property type="entry name" value="YALI0E31793P"/>
    <property type="match status" value="1"/>
</dbReference>
<protein>
    <recommendedName>
        <fullName evidence="2">DnaJ homologue subfamily C member 28 conserved domain-containing protein</fullName>
    </recommendedName>
</protein>
<feature type="region of interest" description="Disordered" evidence="1">
    <location>
        <begin position="155"/>
        <end position="204"/>
    </location>
</feature>
<evidence type="ECO:0000259" key="2">
    <source>
        <dbReference type="Pfam" id="PF09350"/>
    </source>
</evidence>
<comment type="caution">
    <text evidence="3">The sequence shown here is derived from an EMBL/GenBank/DDBJ whole genome shotgun (WGS) entry which is preliminary data.</text>
</comment>
<dbReference type="InterPro" id="IPR018961">
    <property type="entry name" value="DnaJ_homolog_subfam-C_membr-28"/>
</dbReference>
<dbReference type="Pfam" id="PF09350">
    <property type="entry name" value="DJC28_CD"/>
    <property type="match status" value="1"/>
</dbReference>
<proteinExistence type="predicted"/>
<feature type="compositionally biased region" description="Basic and acidic residues" evidence="1">
    <location>
        <begin position="181"/>
        <end position="191"/>
    </location>
</feature>
<dbReference type="PANTHER" id="PTHR39394:SF1">
    <property type="entry name" value="DNAJ HOMOLOGUE SUBFAMILY C MEMBER 28 CONSERVED DOMAIN-CONTAINING PROTEIN"/>
    <property type="match status" value="1"/>
</dbReference>
<dbReference type="Proteomes" id="UP001556367">
    <property type="component" value="Unassembled WGS sequence"/>
</dbReference>